<feature type="transmembrane region" description="Helical" evidence="4">
    <location>
        <begin position="48"/>
        <end position="69"/>
    </location>
</feature>
<dbReference type="GO" id="GO:0030313">
    <property type="term" value="C:cell envelope"/>
    <property type="evidence" value="ECO:0007669"/>
    <property type="project" value="UniProtKB-SubCell"/>
</dbReference>
<dbReference type="AlphaFoldDB" id="A0A1G5SD73"/>
<dbReference type="SUPFAM" id="SSF49503">
    <property type="entry name" value="Cupredoxins"/>
    <property type="match status" value="1"/>
</dbReference>
<sequence length="174" mass="19554">MISTVYAISLAGMAFIAAVFIFVIKNSKEVEADYPSVIQKWYGVRGKWFIFLAILGITVTFLSTSPYPIADQEKTYEDNEHQVVKVGAHQWYWTMVPNTVESGKPVAFYVTGEDVNHGFGVYDDNLTLVAQTQAMPGYTNKLIHTFDKPGKYKILCLEYCGLAHHAMITELTVN</sequence>
<evidence type="ECO:0000256" key="2">
    <source>
        <dbReference type="ARBA" id="ARBA00022723"/>
    </source>
</evidence>
<keyword evidence="7" id="KW-1185">Reference proteome</keyword>
<dbReference type="GO" id="GO:0005507">
    <property type="term" value="F:copper ion binding"/>
    <property type="evidence" value="ECO:0007669"/>
    <property type="project" value="InterPro"/>
</dbReference>
<dbReference type="Pfam" id="PF00116">
    <property type="entry name" value="COX2"/>
    <property type="match status" value="1"/>
</dbReference>
<evidence type="ECO:0000256" key="3">
    <source>
        <dbReference type="ARBA" id="ARBA00023008"/>
    </source>
</evidence>
<proteinExistence type="predicted"/>
<dbReference type="RefSeq" id="WP_090284819.1">
    <property type="nucleotide sequence ID" value="NZ_FMWO01000038.1"/>
</dbReference>
<name>A0A1G5SD73_9PROT</name>
<evidence type="ECO:0000313" key="7">
    <source>
        <dbReference type="Proteomes" id="UP000198729"/>
    </source>
</evidence>
<evidence type="ECO:0000313" key="6">
    <source>
        <dbReference type="EMBL" id="SCZ84937.1"/>
    </source>
</evidence>
<evidence type="ECO:0000256" key="4">
    <source>
        <dbReference type="SAM" id="Phobius"/>
    </source>
</evidence>
<dbReference type="PROSITE" id="PS50857">
    <property type="entry name" value="COX2_CUA"/>
    <property type="match status" value="1"/>
</dbReference>
<dbReference type="PROSITE" id="PS00078">
    <property type="entry name" value="COX2"/>
    <property type="match status" value="1"/>
</dbReference>
<keyword evidence="4" id="KW-0812">Transmembrane</keyword>
<dbReference type="GO" id="GO:0004129">
    <property type="term" value="F:cytochrome-c oxidase activity"/>
    <property type="evidence" value="ECO:0007669"/>
    <property type="project" value="InterPro"/>
</dbReference>
<keyword evidence="4" id="KW-1133">Transmembrane helix</keyword>
<keyword evidence="3" id="KW-0186">Copper</keyword>
<dbReference type="PANTHER" id="PTHR42838:SF2">
    <property type="entry name" value="NITROUS-OXIDE REDUCTASE"/>
    <property type="match status" value="1"/>
</dbReference>
<dbReference type="STRING" id="51642.NSMM_310019"/>
<dbReference type="Gene3D" id="2.60.40.420">
    <property type="entry name" value="Cupredoxins - blue copper proteins"/>
    <property type="match status" value="1"/>
</dbReference>
<organism evidence="6 7">
    <name type="scientific">Nitrosomonas mobilis</name>
    <dbReference type="NCBI Taxonomy" id="51642"/>
    <lineage>
        <taxon>Bacteria</taxon>
        <taxon>Pseudomonadati</taxon>
        <taxon>Pseudomonadota</taxon>
        <taxon>Betaproteobacteria</taxon>
        <taxon>Nitrosomonadales</taxon>
        <taxon>Nitrosomonadaceae</taxon>
        <taxon>Nitrosomonas</taxon>
    </lineage>
</organism>
<feature type="domain" description="Cytochrome oxidase subunit II copper A binding" evidence="5">
    <location>
        <begin position="79"/>
        <end position="174"/>
    </location>
</feature>
<keyword evidence="6" id="KW-0560">Oxidoreductase</keyword>
<dbReference type="InterPro" id="IPR001505">
    <property type="entry name" value="Copper_CuA"/>
</dbReference>
<dbReference type="GO" id="GO:0016491">
    <property type="term" value="F:oxidoreductase activity"/>
    <property type="evidence" value="ECO:0007669"/>
    <property type="project" value="UniProtKB-KW"/>
</dbReference>
<dbReference type="Proteomes" id="UP000198729">
    <property type="component" value="Unassembled WGS sequence"/>
</dbReference>
<dbReference type="PANTHER" id="PTHR42838">
    <property type="entry name" value="CYTOCHROME C OXIDASE SUBUNIT II"/>
    <property type="match status" value="1"/>
</dbReference>
<evidence type="ECO:0000259" key="5">
    <source>
        <dbReference type="PROSITE" id="PS50857"/>
    </source>
</evidence>
<dbReference type="InterPro" id="IPR051403">
    <property type="entry name" value="NosZ/Cyto_c_oxidase_sub2"/>
</dbReference>
<dbReference type="InterPro" id="IPR008972">
    <property type="entry name" value="Cupredoxin"/>
</dbReference>
<keyword evidence="4" id="KW-0472">Membrane</keyword>
<dbReference type="CDD" id="cd13916">
    <property type="entry name" value="CuRO_HCO_II_like_1"/>
    <property type="match status" value="1"/>
</dbReference>
<evidence type="ECO:0000256" key="1">
    <source>
        <dbReference type="ARBA" id="ARBA00004196"/>
    </source>
</evidence>
<keyword evidence="2" id="KW-0479">Metal-binding</keyword>
<gene>
    <name evidence="6" type="primary">coxB</name>
    <name evidence="6" type="ORF">NSMM_310019</name>
</gene>
<protein>
    <submittedName>
        <fullName evidence="6">Putative cytochrome-c oxidase chain II</fullName>
        <ecNumber evidence="6">1.9.3.1</ecNumber>
    </submittedName>
</protein>
<dbReference type="OrthoDB" id="9759695at2"/>
<comment type="subcellular location">
    <subcellularLocation>
        <location evidence="1">Cell envelope</location>
    </subcellularLocation>
</comment>
<reference evidence="6 7" key="1">
    <citation type="submission" date="2016-10" db="EMBL/GenBank/DDBJ databases">
        <authorList>
            <person name="de Groot N.N."/>
        </authorList>
    </citation>
    <scope>NUCLEOTIDE SEQUENCE [LARGE SCALE GENOMIC DNA]</scope>
    <source>
        <strain evidence="6">1</strain>
    </source>
</reference>
<accession>A0A1G5SD73</accession>
<dbReference type="GO" id="GO:0016020">
    <property type="term" value="C:membrane"/>
    <property type="evidence" value="ECO:0007669"/>
    <property type="project" value="InterPro"/>
</dbReference>
<dbReference type="EC" id="1.9.3.1" evidence="6"/>
<dbReference type="EMBL" id="FMWO01000038">
    <property type="protein sequence ID" value="SCZ84937.1"/>
    <property type="molecule type" value="Genomic_DNA"/>
</dbReference>
<dbReference type="InterPro" id="IPR002429">
    <property type="entry name" value="CcO_II-like_C"/>
</dbReference>
<feature type="transmembrane region" description="Helical" evidence="4">
    <location>
        <begin position="6"/>
        <end position="24"/>
    </location>
</feature>